<feature type="transmembrane region" description="Helical" evidence="2">
    <location>
        <begin position="222"/>
        <end position="241"/>
    </location>
</feature>
<dbReference type="Proteomes" id="UP000283269">
    <property type="component" value="Unassembled WGS sequence"/>
</dbReference>
<reference evidence="3 4" key="1">
    <citation type="journal article" date="2018" name="Evol. Lett.">
        <title>Horizontal gene cluster transfer increased hallucinogenic mushroom diversity.</title>
        <authorList>
            <person name="Reynolds H.T."/>
            <person name="Vijayakumar V."/>
            <person name="Gluck-Thaler E."/>
            <person name="Korotkin H.B."/>
            <person name="Matheny P.B."/>
            <person name="Slot J.C."/>
        </authorList>
    </citation>
    <scope>NUCLEOTIDE SEQUENCE [LARGE SCALE GENOMIC DNA]</scope>
    <source>
        <strain evidence="3 4">2631</strain>
    </source>
</reference>
<organism evidence="3 4">
    <name type="scientific">Psilocybe cyanescens</name>
    <dbReference type="NCBI Taxonomy" id="93625"/>
    <lineage>
        <taxon>Eukaryota</taxon>
        <taxon>Fungi</taxon>
        <taxon>Dikarya</taxon>
        <taxon>Basidiomycota</taxon>
        <taxon>Agaricomycotina</taxon>
        <taxon>Agaricomycetes</taxon>
        <taxon>Agaricomycetidae</taxon>
        <taxon>Agaricales</taxon>
        <taxon>Agaricineae</taxon>
        <taxon>Strophariaceae</taxon>
        <taxon>Psilocybe</taxon>
    </lineage>
</organism>
<protein>
    <submittedName>
        <fullName evidence="3">Uncharacterized protein</fullName>
    </submittedName>
</protein>
<keyword evidence="4" id="KW-1185">Reference proteome</keyword>
<keyword evidence="2" id="KW-0812">Transmembrane</keyword>
<evidence type="ECO:0000256" key="1">
    <source>
        <dbReference type="SAM" id="MobiDB-lite"/>
    </source>
</evidence>
<gene>
    <name evidence="3" type="ORF">CVT25_009450</name>
</gene>
<accession>A0A409XGN7</accession>
<proteinExistence type="predicted"/>
<evidence type="ECO:0000256" key="2">
    <source>
        <dbReference type="SAM" id="Phobius"/>
    </source>
</evidence>
<keyword evidence="2" id="KW-1133">Transmembrane helix</keyword>
<name>A0A409XGN7_PSICY</name>
<evidence type="ECO:0000313" key="4">
    <source>
        <dbReference type="Proteomes" id="UP000283269"/>
    </source>
</evidence>
<evidence type="ECO:0000313" key="3">
    <source>
        <dbReference type="EMBL" id="PPQ89911.1"/>
    </source>
</evidence>
<comment type="caution">
    <text evidence="3">The sequence shown here is derived from an EMBL/GenBank/DDBJ whole genome shotgun (WGS) entry which is preliminary data.</text>
</comment>
<feature type="region of interest" description="Disordered" evidence="1">
    <location>
        <begin position="1"/>
        <end position="26"/>
    </location>
</feature>
<dbReference type="InParanoid" id="A0A409XGN7"/>
<dbReference type="AlphaFoldDB" id="A0A409XGN7"/>
<sequence>MNSLTLPPAYTAPSAMRGRHSSPWPSPSLVEQRALFPCDVADAVRGADYAPSDGIPPCKAPSIRSYKLQLNDSAPVYYHNIIDRMHVPTAGPPYGPRPNIMSRLKTRQRLRMGRRDFTVIWSEYDRPNVVCMRTPLPPPSPSSSTPPLDSTPQKFIPFQNLPHLSVPTPRVLPSSQTIKAPSIQQLRCRRVLLRPAASITSLNQSRAQRSDTAAGTSMRVDFFSVFVGVLWCCVVYGWGLYIDIGGLPGRRADGGRMVGVGFVGCWNLDVRVRVHVHAVDIITDT</sequence>
<keyword evidence="2" id="KW-0472">Membrane</keyword>
<dbReference type="EMBL" id="NHYD01001784">
    <property type="protein sequence ID" value="PPQ89911.1"/>
    <property type="molecule type" value="Genomic_DNA"/>
</dbReference>